<evidence type="ECO:0008006" key="7">
    <source>
        <dbReference type="Google" id="ProtNLM"/>
    </source>
</evidence>
<evidence type="ECO:0000256" key="2">
    <source>
        <dbReference type="ARBA" id="ARBA00022679"/>
    </source>
</evidence>
<protein>
    <recommendedName>
        <fullName evidence="7">Stealth protein CR3 conserved region 3 domain-containing protein</fullName>
    </recommendedName>
</protein>
<dbReference type="Proteomes" id="UP000076871">
    <property type="component" value="Unassembled WGS sequence"/>
</dbReference>
<dbReference type="InterPro" id="IPR047141">
    <property type="entry name" value="Stealth"/>
</dbReference>
<feature type="domain" description="Stealth protein CR3 conserved region 3" evidence="4">
    <location>
        <begin position="329"/>
        <end position="381"/>
    </location>
</feature>
<keyword evidence="6" id="KW-1185">Reference proteome</keyword>
<proteinExistence type="inferred from homology"/>
<organism evidence="5 6">
    <name type="scientific">Laetiporus sulphureus 93-53</name>
    <dbReference type="NCBI Taxonomy" id="1314785"/>
    <lineage>
        <taxon>Eukaryota</taxon>
        <taxon>Fungi</taxon>
        <taxon>Dikarya</taxon>
        <taxon>Basidiomycota</taxon>
        <taxon>Agaricomycotina</taxon>
        <taxon>Agaricomycetes</taxon>
        <taxon>Polyporales</taxon>
        <taxon>Laetiporus</taxon>
    </lineage>
</organism>
<name>A0A165B5H5_9APHY</name>
<dbReference type="OrthoDB" id="263283at2759"/>
<dbReference type="Pfam" id="PF17102">
    <property type="entry name" value="Stealth_CR3"/>
    <property type="match status" value="1"/>
</dbReference>
<keyword evidence="2" id="KW-0808">Transferase</keyword>
<comment type="similarity">
    <text evidence="1">Belongs to the stealth family.</text>
</comment>
<dbReference type="GO" id="GO:0046835">
    <property type="term" value="P:carbohydrate phosphorylation"/>
    <property type="evidence" value="ECO:0007669"/>
    <property type="project" value="TreeGrafter"/>
</dbReference>
<dbReference type="STRING" id="1314785.A0A165B5H5"/>
<dbReference type="InterPro" id="IPR031357">
    <property type="entry name" value="Stealth_CR3"/>
</dbReference>
<dbReference type="RefSeq" id="XP_040758024.1">
    <property type="nucleotide sequence ID" value="XM_040910242.1"/>
</dbReference>
<feature type="domain" description="Stealth protein CR2 conserved region 2" evidence="3">
    <location>
        <begin position="198"/>
        <end position="281"/>
    </location>
</feature>
<dbReference type="EMBL" id="KV427690">
    <property type="protein sequence ID" value="KZT00284.1"/>
    <property type="molecule type" value="Genomic_DNA"/>
</dbReference>
<dbReference type="InterPro" id="IPR021520">
    <property type="entry name" value="Stealth_CR2"/>
</dbReference>
<dbReference type="PANTHER" id="PTHR24045:SF0">
    <property type="entry name" value="N-ACETYLGLUCOSAMINE-1-PHOSPHOTRANSFERASE SUBUNITS ALPHA_BETA"/>
    <property type="match status" value="1"/>
</dbReference>
<reference evidence="5 6" key="1">
    <citation type="journal article" date="2016" name="Mol. Biol. Evol.">
        <title>Comparative Genomics of Early-Diverging Mushroom-Forming Fungi Provides Insights into the Origins of Lignocellulose Decay Capabilities.</title>
        <authorList>
            <person name="Nagy L.G."/>
            <person name="Riley R."/>
            <person name="Tritt A."/>
            <person name="Adam C."/>
            <person name="Daum C."/>
            <person name="Floudas D."/>
            <person name="Sun H."/>
            <person name="Yadav J.S."/>
            <person name="Pangilinan J."/>
            <person name="Larsson K.H."/>
            <person name="Matsuura K."/>
            <person name="Barry K."/>
            <person name="Labutti K."/>
            <person name="Kuo R."/>
            <person name="Ohm R.A."/>
            <person name="Bhattacharya S.S."/>
            <person name="Shirouzu T."/>
            <person name="Yoshinaga Y."/>
            <person name="Martin F.M."/>
            <person name="Grigoriev I.V."/>
            <person name="Hibbett D.S."/>
        </authorList>
    </citation>
    <scope>NUCLEOTIDE SEQUENCE [LARGE SCALE GENOMIC DNA]</scope>
    <source>
        <strain evidence="5 6">93-53</strain>
    </source>
</reference>
<dbReference type="PANTHER" id="PTHR24045">
    <property type="match status" value="1"/>
</dbReference>
<evidence type="ECO:0000259" key="3">
    <source>
        <dbReference type="Pfam" id="PF11380"/>
    </source>
</evidence>
<evidence type="ECO:0000256" key="1">
    <source>
        <dbReference type="ARBA" id="ARBA00007583"/>
    </source>
</evidence>
<dbReference type="GO" id="GO:0003976">
    <property type="term" value="F:UDP-N-acetylglucosamine-lysosomal-enzyme N-acetylglucosaminephosphotransferase activity"/>
    <property type="evidence" value="ECO:0007669"/>
    <property type="project" value="TreeGrafter"/>
</dbReference>
<accession>A0A165B5H5</accession>
<gene>
    <name evidence="5" type="ORF">LAESUDRAFT_732441</name>
</gene>
<sequence length="679" mass="77080">MVRHTPFHLPRRRVLLATALGASLLTLFLLLRQALGYVDELDLPISAQLEYLDCQYLPLHASSLPLSAPPRTPLQAVQDLPNSCIDAHFALGEICPENNARPLDVVWTWVNGSDILLGEAKSLAQSQFGPKDPYRPLRSDAQARLYRDHDELRFSMRSVLANFRQYAGRFHLITGDFPMPQWLAERSNISDPKSWRLGQMPQWLDTNNRLAHNMWQDGNTQLSITHHAQIFRPYTGTNFNSLAIESQLGHIENVSDYFIYMNDDLFMINPLSPISFYTPAYGAVLHMQPDLLVNPDRLRGNNQGEWRSLGESNFLLSKRFGRRYRPYVAHEAKVASRALLHEMATIWPQSFAASAAHPFRETANGDGDVNAFFMHAHFIVERAREALLWSWVVGRVGALNGTWGEAEARRAWEEIGGAWGESDLLVETSHRDTLTRERVERVLKANRYPLPSLTSYSFSSLDGYAYAGLGAYGRPEWVSFAPEINEGHLPRCRISYEKCFAMEHPESEGQQRRASEIFTDIAFRNEACGDCVILALTKASGSHGLSAFLPAPDRVLPPVDNEDGEREVPHLPLVANWEDGDFSLYAVMGLKREQNVRQWVLQLLQRYRYVIGNTPSLFERVSSPQGAAQVVAHIERTPHVALLCINDDATKESLTSQVTQVLKIWFNRRWKKPAAWEQR</sequence>
<dbReference type="AlphaFoldDB" id="A0A165B5H5"/>
<evidence type="ECO:0000259" key="4">
    <source>
        <dbReference type="Pfam" id="PF17102"/>
    </source>
</evidence>
<dbReference type="Pfam" id="PF11380">
    <property type="entry name" value="Stealth_CR2"/>
    <property type="match status" value="1"/>
</dbReference>
<evidence type="ECO:0000313" key="5">
    <source>
        <dbReference type="EMBL" id="KZT00284.1"/>
    </source>
</evidence>
<dbReference type="GeneID" id="63827271"/>
<dbReference type="GO" id="GO:0005794">
    <property type="term" value="C:Golgi apparatus"/>
    <property type="evidence" value="ECO:0007669"/>
    <property type="project" value="TreeGrafter"/>
</dbReference>
<dbReference type="InParanoid" id="A0A165B5H5"/>
<evidence type="ECO:0000313" key="6">
    <source>
        <dbReference type="Proteomes" id="UP000076871"/>
    </source>
</evidence>